<keyword evidence="1" id="KW-0812">Transmembrane</keyword>
<dbReference type="EMBL" id="JBHSQJ010000064">
    <property type="protein sequence ID" value="MFC5908733.1"/>
    <property type="molecule type" value="Genomic_DNA"/>
</dbReference>
<comment type="caution">
    <text evidence="3">The sequence shown here is derived from an EMBL/GenBank/DDBJ whole genome shotgun (WGS) entry which is preliminary data.</text>
</comment>
<evidence type="ECO:0000313" key="3">
    <source>
        <dbReference type="EMBL" id="MFC5908733.1"/>
    </source>
</evidence>
<dbReference type="InterPro" id="IPR048447">
    <property type="entry name" value="DUF1980_C"/>
</dbReference>
<evidence type="ECO:0000256" key="1">
    <source>
        <dbReference type="SAM" id="Phobius"/>
    </source>
</evidence>
<name>A0ABW1G385_9ACTN</name>
<dbReference type="Pfam" id="PF21537">
    <property type="entry name" value="DUF1980_C"/>
    <property type="match status" value="1"/>
</dbReference>
<sequence>MSGRRAGLLLGLCGAALLRISLFSDLYLRYVKAGLRPMLILGGLLLVVLAVLSVVLDRRPGQGHDSRDEHDDDGGHAHHPGGRLAWALAGPALLLLLFAPPSLGAFTVARDGSGEIARQVHFAPLPASGVLKLTLSDFSSRVVWDTKDSLRGRTVQLMGFATPLGDGSWKLSRVLVTCCAADARVVTVHVRGLRAPAADAWVTVTGTWRTTESQPALDGTAVAAIPAPADPYRDSAPR</sequence>
<organism evidence="3 4">
    <name type="scientific">Streptacidiphilus monticola</name>
    <dbReference type="NCBI Taxonomy" id="2161674"/>
    <lineage>
        <taxon>Bacteria</taxon>
        <taxon>Bacillati</taxon>
        <taxon>Actinomycetota</taxon>
        <taxon>Actinomycetes</taxon>
        <taxon>Kitasatosporales</taxon>
        <taxon>Streptomycetaceae</taxon>
        <taxon>Streptacidiphilus</taxon>
    </lineage>
</organism>
<proteinExistence type="predicted"/>
<dbReference type="RefSeq" id="WP_380583889.1">
    <property type="nucleotide sequence ID" value="NZ_JBHSQJ010000064.1"/>
</dbReference>
<dbReference type="Proteomes" id="UP001596174">
    <property type="component" value="Unassembled WGS sequence"/>
</dbReference>
<gene>
    <name evidence="3" type="ORF">ACFP3V_16115</name>
</gene>
<keyword evidence="4" id="KW-1185">Reference proteome</keyword>
<evidence type="ECO:0000313" key="4">
    <source>
        <dbReference type="Proteomes" id="UP001596174"/>
    </source>
</evidence>
<keyword evidence="1" id="KW-0472">Membrane</keyword>
<accession>A0ABW1G385</accession>
<dbReference type="InterPro" id="IPR015402">
    <property type="entry name" value="DUF1980"/>
</dbReference>
<feature type="domain" description="DUF1980" evidence="2">
    <location>
        <begin position="143"/>
        <end position="232"/>
    </location>
</feature>
<evidence type="ECO:0000259" key="2">
    <source>
        <dbReference type="Pfam" id="PF21537"/>
    </source>
</evidence>
<keyword evidence="1" id="KW-1133">Transmembrane helix</keyword>
<dbReference type="NCBIfam" id="TIGR03943">
    <property type="entry name" value="TIGR03943 family putative permease subunit"/>
    <property type="match status" value="1"/>
</dbReference>
<feature type="transmembrane region" description="Helical" evidence="1">
    <location>
        <begin position="39"/>
        <end position="56"/>
    </location>
</feature>
<reference evidence="4" key="1">
    <citation type="journal article" date="2019" name="Int. J. Syst. Evol. Microbiol.">
        <title>The Global Catalogue of Microorganisms (GCM) 10K type strain sequencing project: providing services to taxonomists for standard genome sequencing and annotation.</title>
        <authorList>
            <consortium name="The Broad Institute Genomics Platform"/>
            <consortium name="The Broad Institute Genome Sequencing Center for Infectious Disease"/>
            <person name="Wu L."/>
            <person name="Ma J."/>
        </authorList>
    </citation>
    <scope>NUCLEOTIDE SEQUENCE [LARGE SCALE GENOMIC DNA]</scope>
    <source>
        <strain evidence="4">JCM 4816</strain>
    </source>
</reference>
<protein>
    <submittedName>
        <fullName evidence="3">TIGR03943 family putative permease subunit</fullName>
    </submittedName>
</protein>